<reference evidence="3" key="2">
    <citation type="submission" date="2020-09" db="EMBL/GenBank/DDBJ databases">
        <authorList>
            <person name="Sun Q."/>
            <person name="Zhou Y."/>
        </authorList>
    </citation>
    <scope>NUCLEOTIDE SEQUENCE</scope>
    <source>
        <strain evidence="3">CGMCC 1.15758</strain>
    </source>
</reference>
<dbReference type="InterPro" id="IPR047647">
    <property type="entry name" value="ISAs1_transpos"/>
</dbReference>
<sequence>MTQEISTTFENHFKDLKDPRVDRTKLYPLVEILFVTLCGAICGAESWRDLVLFGEEKLDYLRKHYAFENGIPSKNTFARVFEALDTATFKDCFIEWVKSLQAIVNQVIAVDGKALRNSADKVEGRSAIHMVSAFATEARLVLAQQAVDEKSNEITAIPKLLKLLNLKGHIVTIDAMGTQKAIAKQIIEQGGDYVLALKGNQGTLNEDVRLFLETEAAKAKNNAISSQCEHVDKGHGRIEIRKCYVSNQIDWLTQKSQWEGLKSIVMLEETQESKGKISVERRFFISSLDTDAEKLANAIRCHWHVENSLHWVLDVVYNEDRSTVRKGNAAENMAIIRHMSLNMLNNTKGKFKNVGIKGLRKKAAWGNQTLSTILTQGF</sequence>
<protein>
    <submittedName>
        <fullName evidence="3">ISAs1 family transposase</fullName>
    </submittedName>
</protein>
<comment type="caution">
    <text evidence="3">The sequence shown here is derived from an EMBL/GenBank/DDBJ whole genome shotgun (WGS) entry which is preliminary data.</text>
</comment>
<dbReference type="GO" id="GO:0004803">
    <property type="term" value="F:transposase activity"/>
    <property type="evidence" value="ECO:0007669"/>
    <property type="project" value="InterPro"/>
</dbReference>
<dbReference type="GO" id="GO:0006313">
    <property type="term" value="P:DNA transposition"/>
    <property type="evidence" value="ECO:0007669"/>
    <property type="project" value="InterPro"/>
</dbReference>
<dbReference type="InterPro" id="IPR032806">
    <property type="entry name" value="YbfD_N"/>
</dbReference>
<dbReference type="RefSeq" id="WP_117004193.1">
    <property type="nucleotide sequence ID" value="NZ_BMJS01000133.1"/>
</dbReference>
<organism evidence="3 4">
    <name type="scientific">Cysteiniphilum litorale</name>
    <dbReference type="NCBI Taxonomy" id="2056700"/>
    <lineage>
        <taxon>Bacteria</taxon>
        <taxon>Pseudomonadati</taxon>
        <taxon>Pseudomonadota</taxon>
        <taxon>Gammaproteobacteria</taxon>
        <taxon>Thiotrichales</taxon>
        <taxon>Fastidiosibacteraceae</taxon>
        <taxon>Cysteiniphilum</taxon>
    </lineage>
</organism>
<dbReference type="InterPro" id="IPR002559">
    <property type="entry name" value="Transposase_11"/>
</dbReference>
<dbReference type="EMBL" id="BMJS01000133">
    <property type="protein sequence ID" value="GGG09500.1"/>
    <property type="molecule type" value="Genomic_DNA"/>
</dbReference>
<dbReference type="NCBIfam" id="NF033564">
    <property type="entry name" value="transpos_ISAs1"/>
    <property type="match status" value="1"/>
</dbReference>
<proteinExistence type="predicted"/>
<feature type="domain" description="H repeat-associated protein N-terminal" evidence="2">
    <location>
        <begin position="11"/>
        <end position="97"/>
    </location>
</feature>
<dbReference type="Pfam" id="PF13808">
    <property type="entry name" value="DDE_Tnp_1_assoc"/>
    <property type="match status" value="1"/>
</dbReference>
<evidence type="ECO:0000313" key="3">
    <source>
        <dbReference type="EMBL" id="GGG09500.1"/>
    </source>
</evidence>
<dbReference type="AlphaFoldDB" id="A0A8J3EAJ0"/>
<evidence type="ECO:0000259" key="2">
    <source>
        <dbReference type="Pfam" id="PF13808"/>
    </source>
</evidence>
<dbReference type="Proteomes" id="UP000636949">
    <property type="component" value="Unassembled WGS sequence"/>
</dbReference>
<dbReference type="PANTHER" id="PTHR30298:SF0">
    <property type="entry name" value="PROTEIN YBFL-RELATED"/>
    <property type="match status" value="1"/>
</dbReference>
<dbReference type="PANTHER" id="PTHR30298">
    <property type="entry name" value="H REPEAT-ASSOCIATED PREDICTED TRANSPOSASE"/>
    <property type="match status" value="1"/>
</dbReference>
<evidence type="ECO:0000313" key="4">
    <source>
        <dbReference type="Proteomes" id="UP000636949"/>
    </source>
</evidence>
<gene>
    <name evidence="3" type="ORF">GCM10010995_28860</name>
</gene>
<name>A0A8J3EAJ0_9GAMM</name>
<dbReference type="OrthoDB" id="5625659at2"/>
<dbReference type="InterPro" id="IPR051698">
    <property type="entry name" value="Transposase_11-like"/>
</dbReference>
<accession>A0A8J3EAJ0</accession>
<dbReference type="Pfam" id="PF01609">
    <property type="entry name" value="DDE_Tnp_1"/>
    <property type="match status" value="1"/>
</dbReference>
<feature type="domain" description="Transposase IS4-like" evidence="1">
    <location>
        <begin position="106"/>
        <end position="343"/>
    </location>
</feature>
<keyword evidence="4" id="KW-1185">Reference proteome</keyword>
<evidence type="ECO:0000259" key="1">
    <source>
        <dbReference type="Pfam" id="PF01609"/>
    </source>
</evidence>
<reference evidence="3" key="1">
    <citation type="journal article" date="2014" name="Int. J. Syst. Evol. Microbiol.">
        <title>Complete genome sequence of Corynebacterium casei LMG S-19264T (=DSM 44701T), isolated from a smear-ripened cheese.</title>
        <authorList>
            <consortium name="US DOE Joint Genome Institute (JGI-PGF)"/>
            <person name="Walter F."/>
            <person name="Albersmeier A."/>
            <person name="Kalinowski J."/>
            <person name="Ruckert C."/>
        </authorList>
    </citation>
    <scope>NUCLEOTIDE SEQUENCE</scope>
    <source>
        <strain evidence="3">CGMCC 1.15758</strain>
    </source>
</reference>
<dbReference type="GO" id="GO:0003677">
    <property type="term" value="F:DNA binding"/>
    <property type="evidence" value="ECO:0007669"/>
    <property type="project" value="InterPro"/>
</dbReference>